<dbReference type="EMBL" id="FR877557">
    <property type="protein sequence ID" value="CCC30904.1"/>
    <property type="molecule type" value="Genomic_DNA"/>
</dbReference>
<dbReference type="AlphaFoldDB" id="A0A0K0HC25"/>
<organism evidence="1 2">
    <name type="scientific">Salmonella bongori (strain ATCC 43975 / DSM 13772 / NCTC 12419)</name>
    <dbReference type="NCBI Taxonomy" id="218493"/>
    <lineage>
        <taxon>Bacteria</taxon>
        <taxon>Pseudomonadati</taxon>
        <taxon>Pseudomonadota</taxon>
        <taxon>Gammaproteobacteria</taxon>
        <taxon>Enterobacterales</taxon>
        <taxon>Enterobacteriaceae</taxon>
        <taxon>Salmonella</taxon>
    </lineage>
</organism>
<dbReference type="KEGG" id="sbg:SBG_1833"/>
<sequence>MIEMINFVSCSRDKYLEFGMKHILEPVITKHPQNVKDTLLFLVDEEMPLDSLLALRRRKDIETYSKVIILSDSLSWECIRRFIPGTTHFYIVRCSTAIISFLGQINALLEKERLNSSGYSKKLLTNKEKSGVFAFHSATKCPENISDEFLASKIKSHYKQRAMKKLGIKNNPGFSALINSCNFERIMSFL</sequence>
<dbReference type="eggNOG" id="ENOG50303XM">
    <property type="taxonomic scope" value="Bacteria"/>
</dbReference>
<evidence type="ECO:0000313" key="1">
    <source>
        <dbReference type="EMBL" id="CCC30904.1"/>
    </source>
</evidence>
<accession>A0A0K0HC25</accession>
<protein>
    <submittedName>
        <fullName evidence="1">Uncharacterized protein</fullName>
    </submittedName>
</protein>
<reference evidence="1 2" key="1">
    <citation type="journal article" date="2011" name="PLoS Pathog.">
        <title>Salmonella bongori provides insights into the evolution of the Salmonellae.</title>
        <authorList>
            <person name="Fookes M."/>
            <person name="Schroeder G.N."/>
            <person name="Langridge G.C."/>
            <person name="Blondel C.J."/>
            <person name="Mammina C."/>
            <person name="Connor T.R."/>
            <person name="Seth-Smith H."/>
            <person name="Vernikos G.S."/>
            <person name="Robinson K.S."/>
            <person name="Sanders M."/>
            <person name="Petty N.K."/>
            <person name="Kingsley R.A."/>
            <person name="Baumler A.J."/>
            <person name="Nuccio S.P."/>
            <person name="Contreras I."/>
            <person name="Santiviago C.A."/>
            <person name="Maskell D."/>
            <person name="Barrow P."/>
            <person name="Humphrey T."/>
            <person name="Nastasi A."/>
            <person name="Roberts M."/>
            <person name="Frankel G."/>
            <person name="Parkhill J."/>
            <person name="Dougan G."/>
            <person name="Thomson N.R."/>
        </authorList>
    </citation>
    <scope>NUCLEOTIDE SEQUENCE [LARGE SCALE GENOMIC DNA]</scope>
    <source>
        <strain evidence="2">ATCC 43975 / DSM 13772 / NCTC 12419</strain>
    </source>
</reference>
<dbReference type="Proteomes" id="UP000000289">
    <property type="component" value="Chromosome"/>
</dbReference>
<name>A0A0K0HC25_SALBC</name>
<evidence type="ECO:0000313" key="2">
    <source>
        <dbReference type="Proteomes" id="UP000000289"/>
    </source>
</evidence>
<proteinExistence type="predicted"/>
<gene>
    <name evidence="1" type="ordered locus">SBG_1833</name>
</gene>